<dbReference type="GO" id="GO:0016787">
    <property type="term" value="F:hydrolase activity"/>
    <property type="evidence" value="ECO:0007669"/>
    <property type="project" value="UniProtKB-KW"/>
</dbReference>
<feature type="domain" description="AB hydrolase-1" evidence="1">
    <location>
        <begin position="24"/>
        <end position="266"/>
    </location>
</feature>
<evidence type="ECO:0000313" key="5">
    <source>
        <dbReference type="Proteomes" id="UP000471152"/>
    </source>
</evidence>
<dbReference type="InterPro" id="IPR000639">
    <property type="entry name" value="Epox_hydrolase-like"/>
</dbReference>
<dbReference type="InterPro" id="IPR000073">
    <property type="entry name" value="AB_hydrolase_1"/>
</dbReference>
<reference evidence="3 5" key="2">
    <citation type="submission" date="2020-02" db="EMBL/GenBank/DDBJ databases">
        <title>The WGS of Modestobacter muralis DSM 100205.</title>
        <authorList>
            <person name="Jiang Z."/>
        </authorList>
    </citation>
    <scope>NUCLEOTIDE SEQUENCE [LARGE SCALE GENOMIC DNA]</scope>
    <source>
        <strain evidence="3 5">DSM 100205</strain>
    </source>
</reference>
<accession>A0A6P0ESX8</accession>
<dbReference type="PRINTS" id="PR00412">
    <property type="entry name" value="EPOXHYDRLASE"/>
</dbReference>
<protein>
    <submittedName>
        <fullName evidence="2">Alpha/beta hydrolase</fullName>
    </submittedName>
</protein>
<dbReference type="Proteomes" id="UP000468828">
    <property type="component" value="Unassembled WGS sequence"/>
</dbReference>
<name>A0A6P0ESX8_9ACTN</name>
<evidence type="ECO:0000313" key="4">
    <source>
        <dbReference type="Proteomes" id="UP000468828"/>
    </source>
</evidence>
<dbReference type="SUPFAM" id="SSF53474">
    <property type="entry name" value="alpha/beta-Hydrolases"/>
    <property type="match status" value="1"/>
</dbReference>
<organism evidence="2 4">
    <name type="scientific">Modestobacter muralis</name>
    <dbReference type="NCBI Taxonomy" id="1608614"/>
    <lineage>
        <taxon>Bacteria</taxon>
        <taxon>Bacillati</taxon>
        <taxon>Actinomycetota</taxon>
        <taxon>Actinomycetes</taxon>
        <taxon>Geodermatophilales</taxon>
        <taxon>Geodermatophilaceae</taxon>
        <taxon>Modestobacter</taxon>
    </lineage>
</organism>
<dbReference type="EMBL" id="JAAGWB010000013">
    <property type="protein sequence ID" value="NEN50366.1"/>
    <property type="molecule type" value="Genomic_DNA"/>
</dbReference>
<dbReference type="RefSeq" id="WP_163610031.1">
    <property type="nucleotide sequence ID" value="NZ_JAAGWB010000013.1"/>
</dbReference>
<dbReference type="PANTHER" id="PTHR46438">
    <property type="entry name" value="ALPHA/BETA-HYDROLASES SUPERFAMILY PROTEIN"/>
    <property type="match status" value="1"/>
</dbReference>
<keyword evidence="2" id="KW-0378">Hydrolase</keyword>
<reference evidence="2 4" key="1">
    <citation type="submission" date="2020-01" db="EMBL/GenBank/DDBJ databases">
        <title>the WGS Modestobacter muralis CPCC 204518.</title>
        <authorList>
            <person name="Jiang Z."/>
        </authorList>
    </citation>
    <scope>NUCLEOTIDE SEQUENCE [LARGE SCALE GENOMIC DNA]</scope>
    <source>
        <strain evidence="2 4">DSM 100205</strain>
    </source>
</reference>
<dbReference type="EMBL" id="JAAGWH010000013">
    <property type="protein sequence ID" value="NEK93599.1"/>
    <property type="molecule type" value="Genomic_DNA"/>
</dbReference>
<comment type="caution">
    <text evidence="2">The sequence shown here is derived from an EMBL/GenBank/DDBJ whole genome shotgun (WGS) entry which is preliminary data.</text>
</comment>
<dbReference type="PANTHER" id="PTHR46438:SF11">
    <property type="entry name" value="LIPASE-RELATED"/>
    <property type="match status" value="1"/>
</dbReference>
<evidence type="ECO:0000313" key="3">
    <source>
        <dbReference type="EMBL" id="NEN50366.1"/>
    </source>
</evidence>
<proteinExistence type="predicted"/>
<keyword evidence="4" id="KW-1185">Reference proteome</keyword>
<dbReference type="Gene3D" id="3.40.50.1820">
    <property type="entry name" value="alpha/beta hydrolase"/>
    <property type="match status" value="1"/>
</dbReference>
<gene>
    <name evidence="3" type="ORF">G3R41_05335</name>
    <name evidence="2" type="ORF">GCU67_05335</name>
</gene>
<evidence type="ECO:0000259" key="1">
    <source>
        <dbReference type="Pfam" id="PF12697"/>
    </source>
</evidence>
<dbReference type="Pfam" id="PF12697">
    <property type="entry name" value="Abhydrolase_6"/>
    <property type="match status" value="1"/>
</dbReference>
<dbReference type="AlphaFoldDB" id="A0A6P0ESX8"/>
<evidence type="ECO:0000313" key="2">
    <source>
        <dbReference type="EMBL" id="NEK93599.1"/>
    </source>
</evidence>
<dbReference type="InterPro" id="IPR029058">
    <property type="entry name" value="AB_hydrolase_fold"/>
</dbReference>
<dbReference type="Proteomes" id="UP000471152">
    <property type="component" value="Unassembled WGS sequence"/>
</dbReference>
<sequence>MTEFLPVDGGTLAYEVTGTTGQLLVLAHGMGDSREAYRFLVPALVDAGYRVAAVDLRGCGESSVEWPSYSRTAIAGDLLALVRHLGGPAVLVGHSISGGAVTIAAATAPELVTAVVELAPFTRKQSLSLGDLRVASYRRGMRHLLGATVFGSTGQWAAYLDVAHPGTKPADWDVRMREITAMLAQPGRMKVLKAMGNTPPVDAGEQLRNVRCPVLVVQGSADCDWVDPKAEGEAIVADLPAGLGRLVMVEGAGHYPHVQFPAEVATAMLTFLAGARA</sequence>